<sequence length="72" mass="8560">MGFICLTYCYLVLSFGYHSEFCEQSEQLEPKTEYKWVEFEPQMTNDTRLVLLNQLDDSRFVVGRISVNKKKL</sequence>
<protein>
    <submittedName>
        <fullName evidence="2">Uncharacterized protein</fullName>
    </submittedName>
</protein>
<feature type="chain" id="PRO_5041342188" evidence="1">
    <location>
        <begin position="17"/>
        <end position="72"/>
    </location>
</feature>
<evidence type="ECO:0000313" key="2">
    <source>
        <dbReference type="EMBL" id="KAK0162367.1"/>
    </source>
</evidence>
<evidence type="ECO:0000256" key="1">
    <source>
        <dbReference type="SAM" id="SignalP"/>
    </source>
</evidence>
<dbReference type="EMBL" id="JAQQBR010001834">
    <property type="protein sequence ID" value="KAK0162367.1"/>
    <property type="molecule type" value="Genomic_DNA"/>
</dbReference>
<gene>
    <name evidence="2" type="ORF">PV327_008711</name>
</gene>
<feature type="signal peptide" evidence="1">
    <location>
        <begin position="1"/>
        <end position="16"/>
    </location>
</feature>
<accession>A0AA39F3Q4</accession>
<organism evidence="2 3">
    <name type="scientific">Microctonus hyperodae</name>
    <name type="common">Parasitoid wasp</name>
    <dbReference type="NCBI Taxonomy" id="165561"/>
    <lineage>
        <taxon>Eukaryota</taxon>
        <taxon>Metazoa</taxon>
        <taxon>Ecdysozoa</taxon>
        <taxon>Arthropoda</taxon>
        <taxon>Hexapoda</taxon>
        <taxon>Insecta</taxon>
        <taxon>Pterygota</taxon>
        <taxon>Neoptera</taxon>
        <taxon>Endopterygota</taxon>
        <taxon>Hymenoptera</taxon>
        <taxon>Apocrita</taxon>
        <taxon>Ichneumonoidea</taxon>
        <taxon>Braconidae</taxon>
        <taxon>Euphorinae</taxon>
        <taxon>Microctonus</taxon>
    </lineage>
</organism>
<proteinExistence type="predicted"/>
<keyword evidence="3" id="KW-1185">Reference proteome</keyword>
<reference evidence="2" key="1">
    <citation type="journal article" date="2023" name="bioRxiv">
        <title>Scaffold-level genome assemblies of two parasitoid biocontrol wasps reveal the parthenogenesis mechanism and an associated novel virus.</title>
        <authorList>
            <person name="Inwood S."/>
            <person name="Skelly J."/>
            <person name="Guhlin J."/>
            <person name="Harrop T."/>
            <person name="Goldson S."/>
            <person name="Dearden P."/>
        </authorList>
    </citation>
    <scope>NUCLEOTIDE SEQUENCE</scope>
    <source>
        <strain evidence="2">Lincoln</strain>
        <tissue evidence="2">Whole body</tissue>
    </source>
</reference>
<evidence type="ECO:0000313" key="3">
    <source>
        <dbReference type="Proteomes" id="UP001168972"/>
    </source>
</evidence>
<dbReference type="AlphaFoldDB" id="A0AA39F3Q4"/>
<keyword evidence="1" id="KW-0732">Signal</keyword>
<comment type="caution">
    <text evidence="2">The sequence shown here is derived from an EMBL/GenBank/DDBJ whole genome shotgun (WGS) entry which is preliminary data.</text>
</comment>
<reference evidence="2" key="2">
    <citation type="submission" date="2023-03" db="EMBL/GenBank/DDBJ databases">
        <authorList>
            <person name="Inwood S.N."/>
            <person name="Skelly J.G."/>
            <person name="Guhlin J."/>
            <person name="Harrop T.W.R."/>
            <person name="Goldson S.G."/>
            <person name="Dearden P.K."/>
        </authorList>
    </citation>
    <scope>NUCLEOTIDE SEQUENCE</scope>
    <source>
        <strain evidence="2">Lincoln</strain>
        <tissue evidence="2">Whole body</tissue>
    </source>
</reference>
<name>A0AA39F3Q4_MICHY</name>
<dbReference type="Proteomes" id="UP001168972">
    <property type="component" value="Unassembled WGS sequence"/>
</dbReference>